<accession>A0A3M9N4V0</accession>
<comment type="caution">
    <text evidence="1">The sequence shown here is derived from an EMBL/GenBank/DDBJ whole genome shotgun (WGS) entry which is preliminary data.</text>
</comment>
<dbReference type="NCBIfam" id="TIGR01053">
    <property type="entry name" value="LSD1"/>
    <property type="match status" value="1"/>
</dbReference>
<protein>
    <submittedName>
        <fullName evidence="1">Uncharacterized protein</fullName>
    </submittedName>
</protein>
<dbReference type="EMBL" id="RJJE01000002">
    <property type="protein sequence ID" value="RNI32347.1"/>
    <property type="molecule type" value="Genomic_DNA"/>
</dbReference>
<sequence length="52" mass="5716">MVLLMLPPGCSTVRCSLGFLVSPSGRKKRSMVLPSAFVEAFLEEAFRSKLVE</sequence>
<proteinExistence type="predicted"/>
<name>A0A3M9N4V0_9BACT</name>
<keyword evidence="2" id="KW-1185">Reference proteome</keyword>
<reference evidence="1 2" key="1">
    <citation type="submission" date="2018-11" db="EMBL/GenBank/DDBJ databases">
        <title>Rufibacter latericius sp. nov., isolated from water in Baiyang Lake.</title>
        <authorList>
            <person name="Yang Y."/>
        </authorList>
    </citation>
    <scope>NUCLEOTIDE SEQUENCE [LARGE SCALE GENOMIC DNA]</scope>
    <source>
        <strain evidence="1 2">MCC P1</strain>
    </source>
</reference>
<dbReference type="AlphaFoldDB" id="A0A3M9N4V0"/>
<gene>
    <name evidence="1" type="ORF">EFA69_03220</name>
</gene>
<evidence type="ECO:0000313" key="2">
    <source>
        <dbReference type="Proteomes" id="UP000271010"/>
    </source>
</evidence>
<dbReference type="Proteomes" id="UP000271010">
    <property type="component" value="Unassembled WGS sequence"/>
</dbReference>
<organism evidence="1 2">
    <name type="scientific">Rufibacter immobilis</name>
    <dbReference type="NCBI Taxonomy" id="1348778"/>
    <lineage>
        <taxon>Bacteria</taxon>
        <taxon>Pseudomonadati</taxon>
        <taxon>Bacteroidota</taxon>
        <taxon>Cytophagia</taxon>
        <taxon>Cytophagales</taxon>
        <taxon>Hymenobacteraceae</taxon>
        <taxon>Rufibacter</taxon>
    </lineage>
</organism>
<evidence type="ECO:0000313" key="1">
    <source>
        <dbReference type="EMBL" id="RNI32347.1"/>
    </source>
</evidence>